<keyword evidence="3" id="KW-1185">Reference proteome</keyword>
<dbReference type="Proteomes" id="UP000265703">
    <property type="component" value="Unassembled WGS sequence"/>
</dbReference>
<evidence type="ECO:0000313" key="3">
    <source>
        <dbReference type="Proteomes" id="UP000265703"/>
    </source>
</evidence>
<reference evidence="2 3" key="1">
    <citation type="submission" date="2018-06" db="EMBL/GenBank/DDBJ databases">
        <title>Comparative genomics reveals the genomic features of Rhizophagus irregularis, R. cerebriforme, R. diaphanum and Gigaspora rosea, and their symbiotic lifestyle signature.</title>
        <authorList>
            <person name="Morin E."/>
            <person name="San Clemente H."/>
            <person name="Chen E.C.H."/>
            <person name="De La Providencia I."/>
            <person name="Hainaut M."/>
            <person name="Kuo A."/>
            <person name="Kohler A."/>
            <person name="Murat C."/>
            <person name="Tang N."/>
            <person name="Roy S."/>
            <person name="Loubradou J."/>
            <person name="Henrissat B."/>
            <person name="Grigoriev I.V."/>
            <person name="Corradi N."/>
            <person name="Roux C."/>
            <person name="Martin F.M."/>
        </authorList>
    </citation>
    <scope>NUCLEOTIDE SEQUENCE [LARGE SCALE GENOMIC DNA]</scope>
    <source>
        <strain evidence="2 3">DAOM 227022</strain>
    </source>
</reference>
<proteinExistence type="predicted"/>
<evidence type="ECO:0000313" key="2">
    <source>
        <dbReference type="EMBL" id="RIA81613.1"/>
    </source>
</evidence>
<feature type="region of interest" description="Disordered" evidence="1">
    <location>
        <begin position="91"/>
        <end position="112"/>
    </location>
</feature>
<protein>
    <recommendedName>
        <fullName evidence="4">SprT-like domain-containing protein</fullName>
    </recommendedName>
</protein>
<feature type="compositionally biased region" description="Basic residues" evidence="1">
    <location>
        <begin position="91"/>
        <end position="100"/>
    </location>
</feature>
<dbReference type="OrthoDB" id="10490381at2759"/>
<organism evidence="2 3">
    <name type="scientific">Glomus cerebriforme</name>
    <dbReference type="NCBI Taxonomy" id="658196"/>
    <lineage>
        <taxon>Eukaryota</taxon>
        <taxon>Fungi</taxon>
        <taxon>Fungi incertae sedis</taxon>
        <taxon>Mucoromycota</taxon>
        <taxon>Glomeromycotina</taxon>
        <taxon>Glomeromycetes</taxon>
        <taxon>Glomerales</taxon>
        <taxon>Glomeraceae</taxon>
        <taxon>Glomus</taxon>
    </lineage>
</organism>
<dbReference type="EMBL" id="QKYT01000769">
    <property type="protein sequence ID" value="RIA81613.1"/>
    <property type="molecule type" value="Genomic_DNA"/>
</dbReference>
<dbReference type="AlphaFoldDB" id="A0A397S5D8"/>
<evidence type="ECO:0000256" key="1">
    <source>
        <dbReference type="SAM" id="MobiDB-lite"/>
    </source>
</evidence>
<evidence type="ECO:0008006" key="4">
    <source>
        <dbReference type="Google" id="ProtNLM"/>
    </source>
</evidence>
<gene>
    <name evidence="2" type="ORF">C1645_744387</name>
</gene>
<sequence>MAHEITHCLIADYGSKQAGKHDGWKLVGLFLDRDADYRTLLGDVENQYQEEEKRLLPDKEAIAEEIVVYYFHLVWKSFTESLSDYVEQPKVKKTTKKNNSKPKSPALSKVKTKKVKRNSVDYYACLTGMAQAGFPDKITSCCRSCKQNAPALNVARRQELQQ</sequence>
<comment type="caution">
    <text evidence="2">The sequence shown here is derived from an EMBL/GenBank/DDBJ whole genome shotgun (WGS) entry which is preliminary data.</text>
</comment>
<name>A0A397S5D8_9GLOM</name>
<accession>A0A397S5D8</accession>